<evidence type="ECO:0000313" key="2">
    <source>
        <dbReference type="Proteomes" id="UP001284547"/>
    </source>
</evidence>
<accession>A0AAW8XZC3</accession>
<organism evidence="1 2">
    <name type="scientific">Klebsiella quasipneumoniae subsp. quasipneumoniae</name>
    <dbReference type="NCBI Taxonomy" id="1667327"/>
    <lineage>
        <taxon>Bacteria</taxon>
        <taxon>Pseudomonadati</taxon>
        <taxon>Pseudomonadota</taxon>
        <taxon>Gammaproteobacteria</taxon>
        <taxon>Enterobacterales</taxon>
        <taxon>Enterobacteriaceae</taxon>
        <taxon>Klebsiella/Raoultella group</taxon>
        <taxon>Klebsiella</taxon>
        <taxon>Klebsiella pneumoniae complex</taxon>
    </lineage>
</organism>
<evidence type="ECO:0000313" key="1">
    <source>
        <dbReference type="EMBL" id="MDV0844955.1"/>
    </source>
</evidence>
<proteinExistence type="predicted"/>
<dbReference type="EMBL" id="JAWHZD010000036">
    <property type="protein sequence ID" value="MDV0844955.1"/>
    <property type="molecule type" value="Genomic_DNA"/>
</dbReference>
<protein>
    <submittedName>
        <fullName evidence="1">Uncharacterized protein</fullName>
    </submittedName>
</protein>
<sequence>METRSLEEIDKALTEMGMLTASQMINGNPLQRHAGVCDIDTFRQWLNMRHKELLRMKAGMLVDGKEDSGLFEWVMAHHAAFSEVLVNFNSAIEHQQRELNS</sequence>
<dbReference type="RefSeq" id="WP_316941432.1">
    <property type="nucleotide sequence ID" value="NZ_JAWHZD010000036.1"/>
</dbReference>
<dbReference type="AlphaFoldDB" id="A0AAW8XZC3"/>
<gene>
    <name evidence="1" type="ORF">RZP41_27490</name>
</gene>
<dbReference type="Proteomes" id="UP001284547">
    <property type="component" value="Unassembled WGS sequence"/>
</dbReference>
<comment type="caution">
    <text evidence="1">The sequence shown here is derived from an EMBL/GenBank/DDBJ whole genome shotgun (WGS) entry which is preliminary data.</text>
</comment>
<name>A0AAW8XZC3_9ENTR</name>
<reference evidence="1" key="1">
    <citation type="submission" date="2023-10" db="EMBL/GenBank/DDBJ databases">
        <title>Surveillance and assessment of the effects of hospital wastewater treatment on clearance of pathogenic bacterial and antimicrobial resistance genes.</title>
        <authorList>
            <person name="Wu Y."/>
        </authorList>
    </citation>
    <scope>NUCLEOTIDE SEQUENCE</scope>
    <source>
        <strain evidence="1">23-M-SRM-33-1</strain>
    </source>
</reference>